<evidence type="ECO:0000313" key="2">
    <source>
        <dbReference type="Proteomes" id="UP001470230"/>
    </source>
</evidence>
<dbReference type="InterPro" id="IPR045052">
    <property type="entry name" value="Copine"/>
</dbReference>
<gene>
    <name evidence="1" type="ORF">M9Y10_015350</name>
</gene>
<accession>A0ABR2L225</accession>
<evidence type="ECO:0008006" key="3">
    <source>
        <dbReference type="Google" id="ProtNLM"/>
    </source>
</evidence>
<name>A0ABR2L225_9EUKA</name>
<comment type="caution">
    <text evidence="1">The sequence shown here is derived from an EMBL/GenBank/DDBJ whole genome shotgun (WGS) entry which is preliminary data.</text>
</comment>
<proteinExistence type="predicted"/>
<dbReference type="SUPFAM" id="SSF49562">
    <property type="entry name" value="C2 domain (Calcium/lipid-binding domain, CaLB)"/>
    <property type="match status" value="1"/>
</dbReference>
<evidence type="ECO:0000313" key="1">
    <source>
        <dbReference type="EMBL" id="KAK8897404.1"/>
    </source>
</evidence>
<sequence>MNLINYNIYKTHDFLPENSSDKIEPSINANKFGTLNQCKQVINLSIRVRRSIQYNYNRPPVIKRSSSNIFCFHQEKFFNAIDDNNQKTENSLLIEENQKAISKESSIFNKNAICVLFLEDFNGNKEEFARTEVIWNQDEPNWVKGFTIEILPDMKKMLCFQIYEIISNNRNIEQQKLLAVASVELSVLMNSIKNYIQVPLSIIRSNEESYFIDLNYYEFKPDVEGSYVFTFRVDELHSQMRIIKSPKPYFIIKRMNESSNHYMNVYKSDVFMKYKNKTAEWKYVILDLQALCGGNFDLPLRISLYDYLSTKHVQNKNGYINTTLRKLIEKKSFEFIDKNGKVIAFLHTELLSKIERPCFFDLKLKGMKIRPILGIDFSSTKINDVDSNRLLHFKNNEFSYISSITEIYDSIHEIVKNQSFTSYAFADFKGEKVIPLFSEKDKMTISEKKNEFKISHLTINSIADSYNYSKHHITYPEHSLLEPLIDKALIDAQANYETDGSISLLIIVSCGIFADFAKAMKKLADSDEKPLICLFVLMNGMKVNLYDSIVQRNGKLINNLGHKSKRKLAKVVIYSDGSTFSDNRLDKEIIPSIKSMATDFFRIH</sequence>
<organism evidence="1 2">
    <name type="scientific">Tritrichomonas musculus</name>
    <dbReference type="NCBI Taxonomy" id="1915356"/>
    <lineage>
        <taxon>Eukaryota</taxon>
        <taxon>Metamonada</taxon>
        <taxon>Parabasalia</taxon>
        <taxon>Tritrichomonadida</taxon>
        <taxon>Tritrichomonadidae</taxon>
        <taxon>Tritrichomonas</taxon>
    </lineage>
</organism>
<dbReference type="InterPro" id="IPR035892">
    <property type="entry name" value="C2_domain_sf"/>
</dbReference>
<dbReference type="EMBL" id="JAPFFF010000002">
    <property type="protein sequence ID" value="KAK8897404.1"/>
    <property type="molecule type" value="Genomic_DNA"/>
</dbReference>
<dbReference type="PANTHER" id="PTHR10857">
    <property type="entry name" value="COPINE"/>
    <property type="match status" value="1"/>
</dbReference>
<dbReference type="PANTHER" id="PTHR10857:SF106">
    <property type="entry name" value="C2 DOMAIN-CONTAINING PROTEIN"/>
    <property type="match status" value="1"/>
</dbReference>
<keyword evidence="2" id="KW-1185">Reference proteome</keyword>
<reference evidence="1 2" key="1">
    <citation type="submission" date="2024-04" db="EMBL/GenBank/DDBJ databases">
        <title>Tritrichomonas musculus Genome.</title>
        <authorList>
            <person name="Alves-Ferreira E."/>
            <person name="Grigg M."/>
            <person name="Lorenzi H."/>
            <person name="Galac M."/>
        </authorList>
    </citation>
    <scope>NUCLEOTIDE SEQUENCE [LARGE SCALE GENOMIC DNA]</scope>
    <source>
        <strain evidence="1 2">EAF2021</strain>
    </source>
</reference>
<protein>
    <recommendedName>
        <fullName evidence="3">Copine C-terminal domain-containing protein</fullName>
    </recommendedName>
</protein>
<dbReference type="Proteomes" id="UP001470230">
    <property type="component" value="Unassembled WGS sequence"/>
</dbReference>